<dbReference type="Proteomes" id="UP001151760">
    <property type="component" value="Unassembled WGS sequence"/>
</dbReference>
<dbReference type="EMBL" id="BQNB010019561">
    <property type="protein sequence ID" value="GJT86599.1"/>
    <property type="molecule type" value="Genomic_DNA"/>
</dbReference>
<protein>
    <submittedName>
        <fullName evidence="1">Uncharacterized protein</fullName>
    </submittedName>
</protein>
<evidence type="ECO:0000313" key="2">
    <source>
        <dbReference type="Proteomes" id="UP001151760"/>
    </source>
</evidence>
<gene>
    <name evidence="1" type="ORF">Tco_1068316</name>
</gene>
<evidence type="ECO:0000313" key="1">
    <source>
        <dbReference type="EMBL" id="GJT86599.1"/>
    </source>
</evidence>
<reference evidence="1" key="1">
    <citation type="journal article" date="2022" name="Int. J. Mol. Sci.">
        <title>Draft Genome of Tanacetum Coccineum: Genomic Comparison of Closely Related Tanacetum-Family Plants.</title>
        <authorList>
            <person name="Yamashiro T."/>
            <person name="Shiraishi A."/>
            <person name="Nakayama K."/>
            <person name="Satake H."/>
        </authorList>
    </citation>
    <scope>NUCLEOTIDE SEQUENCE</scope>
</reference>
<comment type="caution">
    <text evidence="1">The sequence shown here is derived from an EMBL/GenBank/DDBJ whole genome shotgun (WGS) entry which is preliminary data.</text>
</comment>
<sequence>MAESYVTINQRNENGRMMLESNKNGPLVYPTVEENGQIRKKKYVKLTEQDKLKDDGDVQAINIILQGLPPDVYSLVNHHQVAIYIWDKVNLLMKCTELSYQERECKLYNKFDKFASVKGESLYEYYWRFSQLINDMHTIGLAVLVFLPGDDPIACLNKAMAFMSTVVASRFPSTNNQLRMSSNLRNHATIHDGRIMQLVKQGLLSVITVMVKGIWQGSTLSQKGLGILHDLGIPDGQAIQTTIPQNAAFQTDDLDAYDFNYIFTKALGQERLDFLINKLGMRSMTPETLKSLAEEEEE</sequence>
<organism evidence="1 2">
    <name type="scientific">Tanacetum coccineum</name>
    <dbReference type="NCBI Taxonomy" id="301880"/>
    <lineage>
        <taxon>Eukaryota</taxon>
        <taxon>Viridiplantae</taxon>
        <taxon>Streptophyta</taxon>
        <taxon>Embryophyta</taxon>
        <taxon>Tracheophyta</taxon>
        <taxon>Spermatophyta</taxon>
        <taxon>Magnoliopsida</taxon>
        <taxon>eudicotyledons</taxon>
        <taxon>Gunneridae</taxon>
        <taxon>Pentapetalae</taxon>
        <taxon>asterids</taxon>
        <taxon>campanulids</taxon>
        <taxon>Asterales</taxon>
        <taxon>Asteraceae</taxon>
        <taxon>Asteroideae</taxon>
        <taxon>Anthemideae</taxon>
        <taxon>Anthemidinae</taxon>
        <taxon>Tanacetum</taxon>
    </lineage>
</organism>
<reference evidence="1" key="2">
    <citation type="submission" date="2022-01" db="EMBL/GenBank/DDBJ databases">
        <authorList>
            <person name="Yamashiro T."/>
            <person name="Shiraishi A."/>
            <person name="Satake H."/>
            <person name="Nakayama K."/>
        </authorList>
    </citation>
    <scope>NUCLEOTIDE SEQUENCE</scope>
</reference>
<proteinExistence type="predicted"/>
<accession>A0ABQ5HG79</accession>
<keyword evidence="2" id="KW-1185">Reference proteome</keyword>
<name>A0ABQ5HG79_9ASTR</name>